<name>A0A177HR34_9ACTN</name>
<organism evidence="1 2">
    <name type="scientific">Streptomyces jeddahensis</name>
    <dbReference type="NCBI Taxonomy" id="1716141"/>
    <lineage>
        <taxon>Bacteria</taxon>
        <taxon>Bacillati</taxon>
        <taxon>Actinomycetota</taxon>
        <taxon>Actinomycetes</taxon>
        <taxon>Kitasatosporales</taxon>
        <taxon>Streptomycetaceae</taxon>
        <taxon>Streptomyces</taxon>
    </lineage>
</organism>
<dbReference type="STRING" id="1716141.STSP_35110"/>
<reference evidence="1 2" key="1">
    <citation type="submission" date="2015-12" db="EMBL/GenBank/DDBJ databases">
        <title>Genome sequence of Streptomyces sp. G25.</title>
        <authorList>
            <person name="Poehlein A."/>
            <person name="Roettig A."/>
            <person name="Hiessl S."/>
            <person name="Hauschild P."/>
            <person name="Schauer J."/>
            <person name="Madkour M.H."/>
            <person name="Al-Ansari A.M."/>
            <person name="Almakishah N.H."/>
            <person name="Steinbuechel A."/>
            <person name="Daniel R."/>
        </authorList>
    </citation>
    <scope>NUCLEOTIDE SEQUENCE [LARGE SCALE GENOMIC DNA]</scope>
    <source>
        <strain evidence="2">G25(2015)</strain>
    </source>
</reference>
<proteinExistence type="predicted"/>
<dbReference type="AlphaFoldDB" id="A0A177HR34"/>
<dbReference type="Proteomes" id="UP000077381">
    <property type="component" value="Unassembled WGS sequence"/>
</dbReference>
<dbReference type="PATRIC" id="fig|1716141.3.peg.3686"/>
<protein>
    <recommendedName>
        <fullName evidence="3">PIN domain-containing protein</fullName>
    </recommendedName>
</protein>
<evidence type="ECO:0000313" key="2">
    <source>
        <dbReference type="Proteomes" id="UP000077381"/>
    </source>
</evidence>
<gene>
    <name evidence="1" type="ORF">STSP_35110</name>
</gene>
<sequence length="86" mass="9266">MLAWQLSLPEGADEPLSRTAERARIGKCAFLRAKRELKKRPDLVDGLVALTALEIGAALVATSDPDDIRAYLGQLPGAESVIPLRV</sequence>
<evidence type="ECO:0000313" key="1">
    <source>
        <dbReference type="EMBL" id="OAH13186.1"/>
    </source>
</evidence>
<accession>A0A177HR34</accession>
<dbReference type="EMBL" id="LOHS01000081">
    <property type="protein sequence ID" value="OAH13186.1"/>
    <property type="molecule type" value="Genomic_DNA"/>
</dbReference>
<evidence type="ECO:0008006" key="3">
    <source>
        <dbReference type="Google" id="ProtNLM"/>
    </source>
</evidence>
<comment type="caution">
    <text evidence="1">The sequence shown here is derived from an EMBL/GenBank/DDBJ whole genome shotgun (WGS) entry which is preliminary data.</text>
</comment>
<keyword evidence="2" id="KW-1185">Reference proteome</keyword>